<evidence type="ECO:0000259" key="11">
    <source>
        <dbReference type="SMART" id="SM00415"/>
    </source>
</evidence>
<evidence type="ECO:0000256" key="2">
    <source>
        <dbReference type="ARBA" id="ARBA00011233"/>
    </source>
</evidence>
<evidence type="ECO:0000256" key="5">
    <source>
        <dbReference type="ARBA" id="ARBA00023016"/>
    </source>
</evidence>
<dbReference type="GO" id="GO:0005634">
    <property type="term" value="C:nucleus"/>
    <property type="evidence" value="ECO:0007669"/>
    <property type="project" value="UniProtKB-SubCell"/>
</dbReference>
<organism evidence="12 13">
    <name type="scientific">Kalanchoe fedtschenkoi</name>
    <name type="common">Lavender scallops</name>
    <name type="synonym">South American air plant</name>
    <dbReference type="NCBI Taxonomy" id="63787"/>
    <lineage>
        <taxon>Eukaryota</taxon>
        <taxon>Viridiplantae</taxon>
        <taxon>Streptophyta</taxon>
        <taxon>Embryophyta</taxon>
        <taxon>Tracheophyta</taxon>
        <taxon>Spermatophyta</taxon>
        <taxon>Magnoliopsida</taxon>
        <taxon>eudicotyledons</taxon>
        <taxon>Gunneridae</taxon>
        <taxon>Pentapetalae</taxon>
        <taxon>Saxifragales</taxon>
        <taxon>Crassulaceae</taxon>
        <taxon>Kalanchoe</taxon>
    </lineage>
</organism>
<dbReference type="SMART" id="SM00415">
    <property type="entry name" value="HSF"/>
    <property type="match status" value="1"/>
</dbReference>
<dbReference type="GO" id="GO:0003700">
    <property type="term" value="F:DNA-binding transcription factor activity"/>
    <property type="evidence" value="ECO:0007669"/>
    <property type="project" value="InterPro"/>
</dbReference>
<dbReference type="Pfam" id="PF00447">
    <property type="entry name" value="HSF_DNA-bind"/>
    <property type="match status" value="1"/>
</dbReference>
<keyword evidence="7" id="KW-0804">Transcription</keyword>
<dbReference type="EnsemblPlants" id="Kaladp0100s0025.1.v1.1">
    <property type="protein sequence ID" value="Kaladp0100s0025.1.v1.1"/>
    <property type="gene ID" value="Kaladp0100s0025.v1.1"/>
</dbReference>
<dbReference type="Proteomes" id="UP000594263">
    <property type="component" value="Unplaced"/>
</dbReference>
<dbReference type="GO" id="GO:0043565">
    <property type="term" value="F:sequence-specific DNA binding"/>
    <property type="evidence" value="ECO:0007669"/>
    <property type="project" value="InterPro"/>
</dbReference>
<evidence type="ECO:0000256" key="9">
    <source>
        <dbReference type="RuleBase" id="RU004020"/>
    </source>
</evidence>
<keyword evidence="3" id="KW-0597">Phosphoprotein</keyword>
<feature type="region of interest" description="Disordered" evidence="10">
    <location>
        <begin position="333"/>
        <end position="354"/>
    </location>
</feature>
<evidence type="ECO:0000256" key="7">
    <source>
        <dbReference type="ARBA" id="ARBA00023163"/>
    </source>
</evidence>
<dbReference type="InterPro" id="IPR036390">
    <property type="entry name" value="WH_DNA-bd_sf"/>
</dbReference>
<evidence type="ECO:0000256" key="1">
    <source>
        <dbReference type="ARBA" id="ARBA00004123"/>
    </source>
</evidence>
<dbReference type="AlphaFoldDB" id="A0A7N0V6J5"/>
<evidence type="ECO:0000313" key="12">
    <source>
        <dbReference type="EnsemblPlants" id="Kaladp0100s0025.1.v1.1"/>
    </source>
</evidence>
<evidence type="ECO:0000256" key="10">
    <source>
        <dbReference type="SAM" id="MobiDB-lite"/>
    </source>
</evidence>
<evidence type="ECO:0000256" key="4">
    <source>
        <dbReference type="ARBA" id="ARBA00023015"/>
    </source>
</evidence>
<keyword evidence="13" id="KW-1185">Reference proteome</keyword>
<comment type="subcellular location">
    <subcellularLocation>
        <location evidence="1">Nucleus</location>
    </subcellularLocation>
</comment>
<evidence type="ECO:0000256" key="8">
    <source>
        <dbReference type="ARBA" id="ARBA00023242"/>
    </source>
</evidence>
<sequence>MAKLEYELLREFDRVVAQCDQAQKTRGDSSNTSLTNHELGLITANPTSGVSEAGSNASTSHVNNKIPETAAEMAAEVATIGQGTDVVPSFLPQDQVILSRQMHGKLRDKSVPQFLSKIYEIVDNPNTDYLVQWGFDGKSFVVHDANAFCQFILPKYFKHNHFSSFIRQLNTYGFRKIDAAKWEFANEQFQRGKRHLLKYIKRRRSGNRMRFESEKQDENLQKALSAKITNLNKQVEVSHSLISAFEERVQVIELKYKKMASFLSQTIQNPGLVAELVRGKASVEAKHGGKPSEQKIATVVSDETTKASSASNHMLLVNAQTPNQTTEMKTSVSITAPSFGESSSSPTEPQGSAEEMVLNSLESLQDELMNESEACEGIVTEQCLSYFHELESLIEEESDGWVAYVDAQPIDRKS</sequence>
<proteinExistence type="inferred from homology"/>
<dbReference type="Gene3D" id="1.10.10.10">
    <property type="entry name" value="Winged helix-like DNA-binding domain superfamily/Winged helix DNA-binding domain"/>
    <property type="match status" value="1"/>
</dbReference>
<feature type="compositionally biased region" description="Polar residues" evidence="10">
    <location>
        <begin position="333"/>
        <end position="350"/>
    </location>
</feature>
<keyword evidence="6" id="KW-0238">DNA-binding</keyword>
<dbReference type="InterPro" id="IPR000232">
    <property type="entry name" value="HSF_DNA-bd"/>
</dbReference>
<keyword evidence="5" id="KW-0346">Stress response</keyword>
<comment type="subunit">
    <text evidence="2">Homotrimer.</text>
</comment>
<evidence type="ECO:0000313" key="13">
    <source>
        <dbReference type="Proteomes" id="UP000594263"/>
    </source>
</evidence>
<name>A0A7N0V6J5_KALFE</name>
<dbReference type="PRINTS" id="PR00056">
    <property type="entry name" value="HSFDOMAIN"/>
</dbReference>
<dbReference type="PANTHER" id="PTHR10015:SF427">
    <property type="entry name" value="HEAT SHOCK FACTOR PROTEIN"/>
    <property type="match status" value="1"/>
</dbReference>
<feature type="domain" description="HSF-type DNA-binding" evidence="11">
    <location>
        <begin position="110"/>
        <end position="203"/>
    </location>
</feature>
<dbReference type="FunFam" id="1.10.10.10:FF:000037">
    <property type="entry name" value="Heat stress transcription factor B-4"/>
    <property type="match status" value="1"/>
</dbReference>
<dbReference type="InterPro" id="IPR036388">
    <property type="entry name" value="WH-like_DNA-bd_sf"/>
</dbReference>
<comment type="similarity">
    <text evidence="9">Belongs to the HSF family.</text>
</comment>
<evidence type="ECO:0000256" key="3">
    <source>
        <dbReference type="ARBA" id="ARBA00022553"/>
    </source>
</evidence>
<dbReference type="SUPFAM" id="SSF46785">
    <property type="entry name" value="Winged helix' DNA-binding domain"/>
    <property type="match status" value="1"/>
</dbReference>
<keyword evidence="8" id="KW-0539">Nucleus</keyword>
<protein>
    <recommendedName>
        <fullName evidence="11">HSF-type DNA-binding domain-containing protein</fullName>
    </recommendedName>
</protein>
<evidence type="ECO:0000256" key="6">
    <source>
        <dbReference type="ARBA" id="ARBA00023125"/>
    </source>
</evidence>
<dbReference type="Gramene" id="Kaladp0100s0025.1.v1.1">
    <property type="protein sequence ID" value="Kaladp0100s0025.1.v1.1"/>
    <property type="gene ID" value="Kaladp0100s0025.v1.1"/>
</dbReference>
<reference evidence="12" key="1">
    <citation type="submission" date="2021-01" db="UniProtKB">
        <authorList>
            <consortium name="EnsemblPlants"/>
        </authorList>
    </citation>
    <scope>IDENTIFICATION</scope>
</reference>
<dbReference type="PANTHER" id="PTHR10015">
    <property type="entry name" value="HEAT SHOCK TRANSCRIPTION FACTOR"/>
    <property type="match status" value="1"/>
</dbReference>
<accession>A0A7N0V6J5</accession>
<keyword evidence="4" id="KW-0805">Transcription regulation</keyword>